<gene>
    <name evidence="1" type="ORF">DSO57_1013246</name>
</gene>
<comment type="caution">
    <text evidence="1">The sequence shown here is derived from an EMBL/GenBank/DDBJ whole genome shotgun (WGS) entry which is preliminary data.</text>
</comment>
<evidence type="ECO:0000313" key="2">
    <source>
        <dbReference type="Proteomes" id="UP001165960"/>
    </source>
</evidence>
<name>A0ACC2SIP2_9FUNG</name>
<reference evidence="1" key="1">
    <citation type="submission" date="2022-04" db="EMBL/GenBank/DDBJ databases">
        <title>Genome of the entomopathogenic fungus Entomophthora muscae.</title>
        <authorList>
            <person name="Elya C."/>
            <person name="Lovett B.R."/>
            <person name="Lee E."/>
            <person name="Macias A.M."/>
            <person name="Hajek A.E."/>
            <person name="De Bivort B.L."/>
            <person name="Kasson M.T."/>
            <person name="De Fine Licht H.H."/>
            <person name="Stajich J.E."/>
        </authorList>
    </citation>
    <scope>NUCLEOTIDE SEQUENCE</scope>
    <source>
        <strain evidence="1">Berkeley</strain>
    </source>
</reference>
<protein>
    <submittedName>
        <fullName evidence="1">Uncharacterized protein</fullName>
    </submittedName>
</protein>
<dbReference type="Proteomes" id="UP001165960">
    <property type="component" value="Unassembled WGS sequence"/>
</dbReference>
<keyword evidence="2" id="KW-1185">Reference proteome</keyword>
<dbReference type="EMBL" id="QTSX02005019">
    <property type="protein sequence ID" value="KAJ9062190.1"/>
    <property type="molecule type" value="Genomic_DNA"/>
</dbReference>
<proteinExistence type="predicted"/>
<evidence type="ECO:0000313" key="1">
    <source>
        <dbReference type="EMBL" id="KAJ9062190.1"/>
    </source>
</evidence>
<sequence>MQTFIQLFIGITAFITLVDSSPVESFQEGTIAAYPINDPPYADAPGLRYASHEASPKPVPNQNSYDDGEYLPAPTMKSQPTHASLNAQTTSCTTDFKAPQSSALDIQSISTHAASTPPGYPSHPTTYPSVLDTEALQYSTIHTQIATAYEPLPSAVGSRYPTEAPSNVPSNQVDMRSPVSPDIYNAHGYSSPESSALSPALTTNVPAYSAPASSHPTRSPDSKAKPSNNIPDHSSQGSSKVSEYVLPISTPRNSPASQRTQHVPSKPSSHNTASSKKPLNNPPTNKPSTDASMDHSYASTADSGSASHPDDAPYKPKPNTNPNDAPTKQSHNSPKNLSPETIDDNKIPSYTAKDYPSPSQAYREASHIAPLAETFLSDKTNPLQAHSKYGAAAPEHPLKGAASESSATGKPNPESLKKIATPQTGSKYAASASRHASKESSAVALVAEEITPEDTKKPTASKEASLAATANRKSFSENPKNMAPQSTPKYATSTPGHDSKEASSAAPATSISTPKNAKDTKAPHTASKHSPSTPGHASRDASAVAPDTGKSTPDKAKKPNAPQTASKYATPTPEYTSKEASTASPATAKPAPENPKNKTSKDTMSSPERSSKKASPAAPATGKPTPKDNKKDKAPPEYQVSAPAASPKAASPSAPEAGKSIPMDTKKAKTVQMPSKYGAAVPERSVKEAAPETLTAKKSNAEKTKNTEPQATSKYPTSAPGHASKKASPANPTTGKSTPKDIKKIKAPQTASKYAASAPRNAPKETSAVTHAAGKSTSNNTKNKAPQSPTKYATSPEHASPANPAVRKSTPESTKKTTAPQATSKYLMPVPENNIPPRGNDNRNTPTPQKRHGIPSTATPVPDRGSKSCSGPPTPVKPKARKCRIRYEVIIINDCDGEMSSYAPAQLPKLSTNSPARSSMYTGYHQSGTLPQAWKAITHSIFAYQHKDL</sequence>
<organism evidence="1 2">
    <name type="scientific">Entomophthora muscae</name>
    <dbReference type="NCBI Taxonomy" id="34485"/>
    <lineage>
        <taxon>Eukaryota</taxon>
        <taxon>Fungi</taxon>
        <taxon>Fungi incertae sedis</taxon>
        <taxon>Zoopagomycota</taxon>
        <taxon>Entomophthoromycotina</taxon>
        <taxon>Entomophthoromycetes</taxon>
        <taxon>Entomophthorales</taxon>
        <taxon>Entomophthoraceae</taxon>
        <taxon>Entomophthora</taxon>
    </lineage>
</organism>
<accession>A0ACC2SIP2</accession>